<sequence length="158" mass="17300">MWWGSVMLEPYFAQVVQVEIRVLIAVIGTARPLGGVRARDLNRMDQPANLTRIAAVKLAVTLFLVLCVPGDLVRGLHLVLWTLAHGTPGDQVQAESLWQRWAARTSRQHLMSLYDCRMSCSSGSSMAVLPQFAGTYMPHRSSCCWAGCSASVGLPSSK</sequence>
<keyword evidence="2" id="KW-1185">Reference proteome</keyword>
<reference evidence="1" key="1">
    <citation type="submission" date="2020-05" db="EMBL/GenBank/DDBJ databases">
        <title>Large-scale comparative analyses of tick genomes elucidate their genetic diversity and vector capacities.</title>
        <authorList>
            <person name="Jia N."/>
            <person name="Wang J."/>
            <person name="Shi W."/>
            <person name="Du L."/>
            <person name="Sun Y."/>
            <person name="Zhan W."/>
            <person name="Jiang J."/>
            <person name="Wang Q."/>
            <person name="Zhang B."/>
            <person name="Ji P."/>
            <person name="Sakyi L.B."/>
            <person name="Cui X."/>
            <person name="Yuan T."/>
            <person name="Jiang B."/>
            <person name="Yang W."/>
            <person name="Lam T.T.-Y."/>
            <person name="Chang Q."/>
            <person name="Ding S."/>
            <person name="Wang X."/>
            <person name="Zhu J."/>
            <person name="Ruan X."/>
            <person name="Zhao L."/>
            <person name="Wei J."/>
            <person name="Que T."/>
            <person name="Du C."/>
            <person name="Cheng J."/>
            <person name="Dai P."/>
            <person name="Han X."/>
            <person name="Huang E."/>
            <person name="Gao Y."/>
            <person name="Liu J."/>
            <person name="Shao H."/>
            <person name="Ye R."/>
            <person name="Li L."/>
            <person name="Wei W."/>
            <person name="Wang X."/>
            <person name="Wang C."/>
            <person name="Yang T."/>
            <person name="Huo Q."/>
            <person name="Li W."/>
            <person name="Guo W."/>
            <person name="Chen H."/>
            <person name="Zhou L."/>
            <person name="Ni X."/>
            <person name="Tian J."/>
            <person name="Zhou Y."/>
            <person name="Sheng Y."/>
            <person name="Liu T."/>
            <person name="Pan Y."/>
            <person name="Xia L."/>
            <person name="Li J."/>
            <person name="Zhao F."/>
            <person name="Cao W."/>
        </authorList>
    </citation>
    <scope>NUCLEOTIDE SEQUENCE</scope>
    <source>
        <strain evidence="1">Hyas-2018</strain>
    </source>
</reference>
<accession>A0ACB7SMB4</accession>
<name>A0ACB7SMB4_HYAAI</name>
<evidence type="ECO:0000313" key="1">
    <source>
        <dbReference type="EMBL" id="KAH6935171.1"/>
    </source>
</evidence>
<gene>
    <name evidence="1" type="ORF">HPB50_004307</name>
</gene>
<protein>
    <submittedName>
        <fullName evidence="1">Uncharacterized protein</fullName>
    </submittedName>
</protein>
<dbReference type="EMBL" id="CM023483">
    <property type="protein sequence ID" value="KAH6935171.1"/>
    <property type="molecule type" value="Genomic_DNA"/>
</dbReference>
<organism evidence="1 2">
    <name type="scientific">Hyalomma asiaticum</name>
    <name type="common">Tick</name>
    <dbReference type="NCBI Taxonomy" id="266040"/>
    <lineage>
        <taxon>Eukaryota</taxon>
        <taxon>Metazoa</taxon>
        <taxon>Ecdysozoa</taxon>
        <taxon>Arthropoda</taxon>
        <taxon>Chelicerata</taxon>
        <taxon>Arachnida</taxon>
        <taxon>Acari</taxon>
        <taxon>Parasitiformes</taxon>
        <taxon>Ixodida</taxon>
        <taxon>Ixodoidea</taxon>
        <taxon>Ixodidae</taxon>
        <taxon>Hyalomminae</taxon>
        <taxon>Hyalomma</taxon>
    </lineage>
</organism>
<proteinExistence type="predicted"/>
<comment type="caution">
    <text evidence="1">The sequence shown here is derived from an EMBL/GenBank/DDBJ whole genome shotgun (WGS) entry which is preliminary data.</text>
</comment>
<evidence type="ECO:0000313" key="2">
    <source>
        <dbReference type="Proteomes" id="UP000821845"/>
    </source>
</evidence>
<dbReference type="Proteomes" id="UP000821845">
    <property type="component" value="Chromosome 3"/>
</dbReference>